<protein>
    <recommendedName>
        <fullName evidence="2 11">FACT complex subunit SSRP1</fullName>
    </recommendedName>
</protein>
<keyword evidence="8 11" id="KW-0234">DNA repair</keyword>
<proteinExistence type="inferred from homology"/>
<dbReference type="GO" id="GO:0006281">
    <property type="term" value="P:DNA repair"/>
    <property type="evidence" value="ECO:0007669"/>
    <property type="project" value="UniProtKB-KW"/>
</dbReference>
<dbReference type="InterPro" id="IPR036910">
    <property type="entry name" value="HMG_box_dom_sf"/>
</dbReference>
<keyword evidence="9 10" id="KW-0539">Nucleus</keyword>
<dbReference type="Ensembl" id="ENSOTST00005194943.1">
    <property type="protein sequence ID" value="ENSOTSP00005149761.1"/>
    <property type="gene ID" value="ENSOTSG00005063347.1"/>
</dbReference>
<dbReference type="InterPro" id="IPR048993">
    <property type="entry name" value="SSRP1-like_PH1"/>
</dbReference>
<evidence type="ECO:0000256" key="11">
    <source>
        <dbReference type="RuleBase" id="RU364013"/>
    </source>
</evidence>
<keyword evidence="15" id="KW-1185">Reference proteome</keyword>
<dbReference type="PRINTS" id="PR00887">
    <property type="entry name" value="SSRCOGNITION"/>
</dbReference>
<accession>A0AAZ3S9I1</accession>
<keyword evidence="5 11" id="KW-0227">DNA damage</keyword>
<dbReference type="GO" id="GO:0042393">
    <property type="term" value="F:histone binding"/>
    <property type="evidence" value="ECO:0007669"/>
    <property type="project" value="TreeGrafter"/>
</dbReference>
<keyword evidence="10" id="KW-0238">DNA-binding</keyword>
<feature type="DNA-binding region" description="HMG box" evidence="10">
    <location>
        <begin position="463"/>
        <end position="515"/>
    </location>
</feature>
<evidence type="ECO:0000256" key="7">
    <source>
        <dbReference type="ARBA" id="ARBA00023163"/>
    </source>
</evidence>
<comment type="similarity">
    <text evidence="1 11">Belongs to the SSRP1 family.</text>
</comment>
<name>A0AAZ3S9I1_ONCTS</name>
<dbReference type="SMART" id="SM00398">
    <property type="entry name" value="HMG"/>
    <property type="match status" value="1"/>
</dbReference>
<dbReference type="InterPro" id="IPR009071">
    <property type="entry name" value="HMG_box_dom"/>
</dbReference>
<dbReference type="PANTHER" id="PTHR45849:SF1">
    <property type="entry name" value="FACT COMPLEX SUBUNIT SSRP1"/>
    <property type="match status" value="1"/>
</dbReference>
<keyword evidence="6 11" id="KW-0805">Transcription regulation</keyword>
<keyword evidence="7 11" id="KW-0804">Transcription</keyword>
<reference evidence="14" key="2">
    <citation type="submission" date="2025-08" db="UniProtKB">
        <authorList>
            <consortium name="Ensembl"/>
        </authorList>
    </citation>
    <scope>IDENTIFICATION</scope>
</reference>
<evidence type="ECO:0000256" key="12">
    <source>
        <dbReference type="SAM" id="MobiDB-lite"/>
    </source>
</evidence>
<evidence type="ECO:0000259" key="13">
    <source>
        <dbReference type="PROSITE" id="PS50118"/>
    </source>
</evidence>
<evidence type="ECO:0000256" key="4">
    <source>
        <dbReference type="ARBA" id="ARBA00022705"/>
    </source>
</evidence>
<dbReference type="InterPro" id="IPR000969">
    <property type="entry name" value="SSRP1/POB3"/>
</dbReference>
<gene>
    <name evidence="14" type="primary">PIP5K1A</name>
</gene>
<comment type="function">
    <text evidence="11">Component of the FACT complex, a general chromatin factor that acts to reorganize nucleosomes. The FACT complex is involved in multiple processes that require DNA as a template such as mRNA elongation, DNA replication and DNA repair. During transcription elongation the FACT complex acts as a histone chaperone that both destabilizes and restores nucleosomal structure. It facilitates the passage of RNA polymerase II and transcription by promoting the dissociation of one histone H2A-H2B dimer from the nucleosome, then subsequently promotes the reestablishment of the nucleosome following the passage of RNA polymerase II.</text>
</comment>
<dbReference type="GO" id="GO:0031491">
    <property type="term" value="F:nucleosome binding"/>
    <property type="evidence" value="ECO:0007669"/>
    <property type="project" value="TreeGrafter"/>
</dbReference>
<dbReference type="GeneTree" id="ENSGT00940000157117"/>
<evidence type="ECO:0000256" key="1">
    <source>
        <dbReference type="ARBA" id="ARBA00010060"/>
    </source>
</evidence>
<dbReference type="InterPro" id="IPR035417">
    <property type="entry name" value="SSRP1/POB3_N"/>
</dbReference>
<dbReference type="InterPro" id="IPR036397">
    <property type="entry name" value="RNaseH_sf"/>
</dbReference>
<evidence type="ECO:0000256" key="5">
    <source>
        <dbReference type="ARBA" id="ARBA00022763"/>
    </source>
</evidence>
<evidence type="ECO:0000256" key="9">
    <source>
        <dbReference type="ARBA" id="ARBA00023242"/>
    </source>
</evidence>
<dbReference type="Pfam" id="PF17292">
    <property type="entry name" value="POB3_N"/>
    <property type="match status" value="1"/>
</dbReference>
<dbReference type="PROSITE" id="PS50118">
    <property type="entry name" value="HMG_BOX_2"/>
    <property type="match status" value="1"/>
</dbReference>
<dbReference type="Pfam" id="PF00505">
    <property type="entry name" value="HMG_box"/>
    <property type="match status" value="1"/>
</dbReference>
<dbReference type="GO" id="GO:1902275">
    <property type="term" value="P:regulation of chromatin organization"/>
    <property type="evidence" value="ECO:0007669"/>
    <property type="project" value="TreeGrafter"/>
</dbReference>
<feature type="region of interest" description="Disordered" evidence="12">
    <location>
        <begin position="358"/>
        <end position="393"/>
    </location>
</feature>
<dbReference type="SUPFAM" id="SSF47095">
    <property type="entry name" value="HMG-box"/>
    <property type="match status" value="1"/>
</dbReference>
<dbReference type="AlphaFoldDB" id="A0AAZ3S9I1"/>
<dbReference type="Gene3D" id="2.30.29.150">
    <property type="match status" value="1"/>
</dbReference>
<evidence type="ECO:0000313" key="14">
    <source>
        <dbReference type="Ensembl" id="ENSOTSP00005149761.1"/>
    </source>
</evidence>
<dbReference type="CDD" id="cd13230">
    <property type="entry name" value="PH1_SSRP1-like"/>
    <property type="match status" value="1"/>
</dbReference>
<comment type="subcellular location">
    <subcellularLocation>
        <location evidence="11">Nucleus</location>
    </subcellularLocation>
    <subcellularLocation>
        <location evidence="11">Chromosome</location>
    </subcellularLocation>
</comment>
<dbReference type="PANTHER" id="PTHR45849">
    <property type="entry name" value="FACT COMPLEX SUBUNIT SSRP1"/>
    <property type="match status" value="1"/>
</dbReference>
<dbReference type="GO" id="GO:0006260">
    <property type="term" value="P:DNA replication"/>
    <property type="evidence" value="ECO:0007669"/>
    <property type="project" value="UniProtKB-KW"/>
</dbReference>
<keyword evidence="4 11" id="KW-0235">DNA replication</keyword>
<dbReference type="FunFam" id="2.30.29.150:FF:000001">
    <property type="entry name" value="Fact complex subunit ssrp1"/>
    <property type="match status" value="1"/>
</dbReference>
<dbReference type="Proteomes" id="UP000694402">
    <property type="component" value="Unassembled WGS sequence"/>
</dbReference>
<dbReference type="GO" id="GO:0003677">
    <property type="term" value="F:DNA binding"/>
    <property type="evidence" value="ECO:0007669"/>
    <property type="project" value="UniProtKB-UniRule"/>
</dbReference>
<organism evidence="14 15">
    <name type="scientific">Oncorhynchus tshawytscha</name>
    <name type="common">Chinook salmon</name>
    <name type="synonym">Salmo tshawytscha</name>
    <dbReference type="NCBI Taxonomy" id="74940"/>
    <lineage>
        <taxon>Eukaryota</taxon>
        <taxon>Metazoa</taxon>
        <taxon>Chordata</taxon>
        <taxon>Craniata</taxon>
        <taxon>Vertebrata</taxon>
        <taxon>Euteleostomi</taxon>
        <taxon>Actinopterygii</taxon>
        <taxon>Neopterygii</taxon>
        <taxon>Teleostei</taxon>
        <taxon>Protacanthopterygii</taxon>
        <taxon>Salmoniformes</taxon>
        <taxon>Salmonidae</taxon>
        <taxon>Salmoninae</taxon>
        <taxon>Oncorhynchus</taxon>
    </lineage>
</organism>
<dbReference type="InterPro" id="IPR050454">
    <property type="entry name" value="RTT106/SSRP1_HistChap/FACT"/>
</dbReference>
<dbReference type="Gene3D" id="1.10.30.10">
    <property type="entry name" value="High mobility group box domain"/>
    <property type="match status" value="1"/>
</dbReference>
<evidence type="ECO:0000313" key="15">
    <source>
        <dbReference type="Proteomes" id="UP000694402"/>
    </source>
</evidence>
<dbReference type="Pfam" id="PF21103">
    <property type="entry name" value="PH1_SSRP1-like"/>
    <property type="match status" value="1"/>
</dbReference>
<dbReference type="Gene3D" id="2.30.29.30">
    <property type="entry name" value="Pleckstrin-homology domain (PH domain)/Phosphotyrosine-binding domain (PTB)"/>
    <property type="match status" value="2"/>
</dbReference>
<evidence type="ECO:0000256" key="10">
    <source>
        <dbReference type="PROSITE-ProRule" id="PRU00267"/>
    </source>
</evidence>
<reference evidence="14" key="3">
    <citation type="submission" date="2025-09" db="UniProtKB">
        <authorList>
            <consortium name="Ensembl"/>
        </authorList>
    </citation>
    <scope>IDENTIFICATION</scope>
</reference>
<evidence type="ECO:0000256" key="2">
    <source>
        <dbReference type="ARBA" id="ARBA00016104"/>
    </source>
</evidence>
<reference evidence="15" key="1">
    <citation type="journal article" date="2018" name="PLoS ONE">
        <title>Chinook salmon (Oncorhynchus tshawytscha) genome and transcriptome.</title>
        <authorList>
            <person name="Christensen K.A."/>
            <person name="Leong J.S."/>
            <person name="Sakhrani D."/>
            <person name="Biagi C.A."/>
            <person name="Minkley D.R."/>
            <person name="Withler R.E."/>
            <person name="Rondeau E.B."/>
            <person name="Koop B.F."/>
            <person name="Devlin R.H."/>
        </authorList>
    </citation>
    <scope>NUCLEOTIDE SEQUENCE [LARGE SCALE GENOMIC DNA]</scope>
</reference>
<sequence length="626" mass="71375">MYLAKVYVRKLPTSTVCQHSLLCFPQNDGRLRFGRQSVVYKSSKTGKVDSIPSGIKLTTSTGHIYKYDGFRDTDFEKISEYFKAHYKVELPEKELCEGGLELGHRQNPQDHILKCKTQQNEATHIYKIFTVSHQDNVFRDSVLSKTDVIQATGDAVCIFKELQCLTPRGSFLHGKTFDYKIPYTTALRLFLLPHKDQRQMYFWCALDPPIKQGQTRYHFLILLFSKEEDLSLSLNMTAEKRYGGKLSKNMSGSLYEMVSRVMKALVNRKITSQCITCSYKRGFVHIHKPPLNVYFLYSFFIHPSRCPCVNFARGTTTTTRSLDIEIETKQGTQFTLQQHREEYGKRFDFVTAEKLSFQNRGQEGQTGEGEETTQGKGGRNGGKEGGEVKLSSSSEMNPSFLPFFLSLNISPLSSLSSLSFLFACSLSSPLFFFLFPSSLPPSFLPSPSFPLSPQKKPKDSGAPKRPMSAYFLWLNAIRDSVKAEHPGISSQRSPRGLGRCGEWNGKVEEAKKDYEGVQREWKRILCPLQKVQYHVPVKHLHTTLLQKKVLDRTKKGSMLASYSAFGKYSDPPSLFPHFVTLQPKKKAARLEFAKRHSKDSQTMRNKILWSDETKIELFGLNAKRHV</sequence>
<dbReference type="SUPFAM" id="SSF50729">
    <property type="entry name" value="PH domain-like"/>
    <property type="match status" value="1"/>
</dbReference>
<feature type="domain" description="HMG box" evidence="13">
    <location>
        <begin position="463"/>
        <end position="515"/>
    </location>
</feature>
<keyword evidence="3 11" id="KW-0158">Chromosome</keyword>
<evidence type="ECO:0000256" key="6">
    <source>
        <dbReference type="ARBA" id="ARBA00023015"/>
    </source>
</evidence>
<dbReference type="Gene3D" id="3.30.420.10">
    <property type="entry name" value="Ribonuclease H-like superfamily/Ribonuclease H"/>
    <property type="match status" value="1"/>
</dbReference>
<evidence type="ECO:0000256" key="8">
    <source>
        <dbReference type="ARBA" id="ARBA00023204"/>
    </source>
</evidence>
<dbReference type="GO" id="GO:0035101">
    <property type="term" value="C:FACT complex"/>
    <property type="evidence" value="ECO:0007669"/>
    <property type="project" value="TreeGrafter"/>
</dbReference>
<evidence type="ECO:0000256" key="3">
    <source>
        <dbReference type="ARBA" id="ARBA00022454"/>
    </source>
</evidence>
<dbReference type="InterPro" id="IPR011993">
    <property type="entry name" value="PH-like_dom_sf"/>
</dbReference>